<gene>
    <name evidence="2" type="ORF">AARE701A_LOCUS9123</name>
</gene>
<evidence type="ECO:0000256" key="1">
    <source>
        <dbReference type="SAM" id="Phobius"/>
    </source>
</evidence>
<keyword evidence="1" id="KW-0812">Transmembrane</keyword>
<reference evidence="2" key="1">
    <citation type="submission" date="2021-01" db="EMBL/GenBank/DDBJ databases">
        <authorList>
            <person name="Bezrukov I."/>
        </authorList>
    </citation>
    <scope>NUCLEOTIDE SEQUENCE</scope>
</reference>
<feature type="transmembrane region" description="Helical" evidence="1">
    <location>
        <begin position="56"/>
        <end position="75"/>
    </location>
</feature>
<feature type="transmembrane region" description="Helical" evidence="1">
    <location>
        <begin position="24"/>
        <end position="44"/>
    </location>
</feature>
<organism evidence="2 3">
    <name type="scientific">Arabidopsis arenosa</name>
    <name type="common">Sand rock-cress</name>
    <name type="synonym">Cardaminopsis arenosa</name>
    <dbReference type="NCBI Taxonomy" id="38785"/>
    <lineage>
        <taxon>Eukaryota</taxon>
        <taxon>Viridiplantae</taxon>
        <taxon>Streptophyta</taxon>
        <taxon>Embryophyta</taxon>
        <taxon>Tracheophyta</taxon>
        <taxon>Spermatophyta</taxon>
        <taxon>Magnoliopsida</taxon>
        <taxon>eudicotyledons</taxon>
        <taxon>Gunneridae</taxon>
        <taxon>Pentapetalae</taxon>
        <taxon>rosids</taxon>
        <taxon>malvids</taxon>
        <taxon>Brassicales</taxon>
        <taxon>Brassicaceae</taxon>
        <taxon>Camelineae</taxon>
        <taxon>Arabidopsis</taxon>
    </lineage>
</organism>
<proteinExistence type="predicted"/>
<evidence type="ECO:0000313" key="2">
    <source>
        <dbReference type="EMBL" id="CAE5993528.1"/>
    </source>
</evidence>
<evidence type="ECO:0000313" key="3">
    <source>
        <dbReference type="Proteomes" id="UP000682877"/>
    </source>
</evidence>
<protein>
    <submittedName>
        <fullName evidence="2">Uncharacterized protein</fullName>
    </submittedName>
</protein>
<keyword evidence="3" id="KW-1185">Reference proteome</keyword>
<dbReference type="AlphaFoldDB" id="A0A8S2A2Y4"/>
<dbReference type="Proteomes" id="UP000682877">
    <property type="component" value="Chromosome 3"/>
</dbReference>
<feature type="transmembrane region" description="Helical" evidence="1">
    <location>
        <begin position="90"/>
        <end position="108"/>
    </location>
</feature>
<sequence>MARLDLFSPSISSGLLLVWWVSSLRWVFACSLGGGSSFCLWTGFHVRGSRLLSPRWVLESFLVWFGCSIASLVRLGGDSGQFVVRDGCEFQIWFFHLFGYVALVGGFFC</sequence>
<keyword evidence="1" id="KW-1133">Transmembrane helix</keyword>
<dbReference type="EMBL" id="LR999453">
    <property type="protein sequence ID" value="CAE5993528.1"/>
    <property type="molecule type" value="Genomic_DNA"/>
</dbReference>
<keyword evidence="1" id="KW-0472">Membrane</keyword>
<name>A0A8S2A2Y4_ARAAE</name>
<accession>A0A8S2A2Y4</accession>